<sequence length="47" mass="5308">MILFWIIVGILITGAVLAVSLVTTSKAYDYKHEVDPLPSREKEQPHQ</sequence>
<dbReference type="NCBIfam" id="NF033232">
    <property type="entry name" value="small_YtzI"/>
    <property type="match status" value="1"/>
</dbReference>
<evidence type="ECO:0000313" key="1">
    <source>
        <dbReference type="EMBL" id="OLF96799.1"/>
    </source>
</evidence>
<dbReference type="AlphaFoldDB" id="A0A7Z0X0S8"/>
<reference evidence="1 2" key="1">
    <citation type="journal article" date="2016" name="Front. Microbiol.">
        <title>High-Level Heat Resistance of Spores of Bacillus amyloliquefaciens and Bacillus licheniformis Results from the Presence of a spoVA Operon in a Tn1546 Transposon.</title>
        <authorList>
            <person name="Berendsen E.M."/>
            <person name="Koning R.A."/>
            <person name="Boekhorst J."/>
            <person name="de Jong A."/>
            <person name="Kuipers O.P."/>
            <person name="Wells-Bennik M.H."/>
        </authorList>
    </citation>
    <scope>NUCLEOTIDE SEQUENCE [LARGE SCALE GENOMIC DNA]</scope>
    <source>
        <strain evidence="1 2">B4121</strain>
    </source>
</reference>
<dbReference type="Proteomes" id="UP000185604">
    <property type="component" value="Unassembled WGS sequence"/>
</dbReference>
<proteinExistence type="predicted"/>
<comment type="caution">
    <text evidence="1">The sequence shown here is derived from an EMBL/GenBank/DDBJ whole genome shotgun (WGS) entry which is preliminary data.</text>
</comment>
<dbReference type="EMBL" id="LKPO01000004">
    <property type="protein sequence ID" value="OLF96799.1"/>
    <property type="molecule type" value="Genomic_DNA"/>
</dbReference>
<dbReference type="RefSeq" id="WP_075212786.1">
    <property type="nucleotide sequence ID" value="NZ_CP023168.1"/>
</dbReference>
<dbReference type="InterPro" id="IPR047753">
    <property type="entry name" value="YtzI-like"/>
</dbReference>
<protein>
    <recommendedName>
        <fullName evidence="3">YtzI protein</fullName>
    </recommendedName>
</protein>
<accession>A0A7Z0X0S8</accession>
<evidence type="ECO:0008006" key="3">
    <source>
        <dbReference type="Google" id="ProtNLM"/>
    </source>
</evidence>
<evidence type="ECO:0000313" key="2">
    <source>
        <dbReference type="Proteomes" id="UP000185604"/>
    </source>
</evidence>
<organism evidence="1 2">
    <name type="scientific">Bacillus paralicheniformis</name>
    <dbReference type="NCBI Taxonomy" id="1648923"/>
    <lineage>
        <taxon>Bacteria</taxon>
        <taxon>Bacillati</taxon>
        <taxon>Bacillota</taxon>
        <taxon>Bacilli</taxon>
        <taxon>Bacillales</taxon>
        <taxon>Bacillaceae</taxon>
        <taxon>Bacillus</taxon>
    </lineage>
</organism>
<name>A0A7Z0X0S8_9BACI</name>
<gene>
    <name evidence="1" type="ORF">B4121_1010</name>
</gene>